<name>A0A9P4JTG7_9PLEO</name>
<comment type="caution">
    <text evidence="2">The sequence shown here is derived from an EMBL/GenBank/DDBJ whole genome shotgun (WGS) entry which is preliminary data.</text>
</comment>
<feature type="domain" description="Heterokaryon incompatibility" evidence="1">
    <location>
        <begin position="107"/>
        <end position="265"/>
    </location>
</feature>
<accession>A0A9P4JTG7</accession>
<keyword evidence="3" id="KW-1185">Reference proteome</keyword>
<organism evidence="2 3">
    <name type="scientific">Delitschia confertaspora ATCC 74209</name>
    <dbReference type="NCBI Taxonomy" id="1513339"/>
    <lineage>
        <taxon>Eukaryota</taxon>
        <taxon>Fungi</taxon>
        <taxon>Dikarya</taxon>
        <taxon>Ascomycota</taxon>
        <taxon>Pezizomycotina</taxon>
        <taxon>Dothideomycetes</taxon>
        <taxon>Pleosporomycetidae</taxon>
        <taxon>Pleosporales</taxon>
        <taxon>Delitschiaceae</taxon>
        <taxon>Delitschia</taxon>
    </lineage>
</organism>
<protein>
    <submittedName>
        <fullName evidence="2">HET-domain-containing protein</fullName>
    </submittedName>
</protein>
<feature type="non-terminal residue" evidence="2">
    <location>
        <position position="265"/>
    </location>
</feature>
<dbReference type="AlphaFoldDB" id="A0A9P4JTG7"/>
<dbReference type="OrthoDB" id="5135333at2759"/>
<dbReference type="EMBL" id="ML993943">
    <property type="protein sequence ID" value="KAF2202273.1"/>
    <property type="molecule type" value="Genomic_DNA"/>
</dbReference>
<gene>
    <name evidence="2" type="ORF">GQ43DRAFT_369518</name>
</gene>
<evidence type="ECO:0000313" key="3">
    <source>
        <dbReference type="Proteomes" id="UP000799536"/>
    </source>
</evidence>
<dbReference type="InterPro" id="IPR010730">
    <property type="entry name" value="HET"/>
</dbReference>
<proteinExistence type="predicted"/>
<sequence length="265" mass="29924">MIRNRSLSKYKGLEHSACSFEAVGVQLVLAPGLPVVSTDDGERVQAFTSRPVMQLLNPLLVRYWMAKCEKIHAACKPDYSSKDFRFPFRLIDVQNGRLVEAPRDVRYVALSYVWGGVKPEGSITSEGLKEPEEEYLHIKPIIEGRVIPRTIQDAIRLCQLLDERYLWTDSLCIMQDDEFQDSNGSWTNADKMAQIPKMNLIYGASVLTIIAAHGTDSNAGLPGVHASNTRTTQTIGKIGDQIFLSIKDDPMEDFWQSKWCERAWT</sequence>
<evidence type="ECO:0000313" key="2">
    <source>
        <dbReference type="EMBL" id="KAF2202273.1"/>
    </source>
</evidence>
<dbReference type="PANTHER" id="PTHR33112:SF12">
    <property type="entry name" value="HETEROKARYON INCOMPATIBILITY DOMAIN-CONTAINING PROTEIN"/>
    <property type="match status" value="1"/>
</dbReference>
<dbReference type="Pfam" id="PF06985">
    <property type="entry name" value="HET"/>
    <property type="match status" value="1"/>
</dbReference>
<dbReference type="PANTHER" id="PTHR33112">
    <property type="entry name" value="DOMAIN PROTEIN, PUTATIVE-RELATED"/>
    <property type="match status" value="1"/>
</dbReference>
<reference evidence="2" key="1">
    <citation type="journal article" date="2020" name="Stud. Mycol.">
        <title>101 Dothideomycetes genomes: a test case for predicting lifestyles and emergence of pathogens.</title>
        <authorList>
            <person name="Haridas S."/>
            <person name="Albert R."/>
            <person name="Binder M."/>
            <person name="Bloem J."/>
            <person name="Labutti K."/>
            <person name="Salamov A."/>
            <person name="Andreopoulos B."/>
            <person name="Baker S."/>
            <person name="Barry K."/>
            <person name="Bills G."/>
            <person name="Bluhm B."/>
            <person name="Cannon C."/>
            <person name="Castanera R."/>
            <person name="Culley D."/>
            <person name="Daum C."/>
            <person name="Ezra D."/>
            <person name="Gonzalez J."/>
            <person name="Henrissat B."/>
            <person name="Kuo A."/>
            <person name="Liang C."/>
            <person name="Lipzen A."/>
            <person name="Lutzoni F."/>
            <person name="Magnuson J."/>
            <person name="Mondo S."/>
            <person name="Nolan M."/>
            <person name="Ohm R."/>
            <person name="Pangilinan J."/>
            <person name="Park H.-J."/>
            <person name="Ramirez L."/>
            <person name="Alfaro M."/>
            <person name="Sun H."/>
            <person name="Tritt A."/>
            <person name="Yoshinaga Y."/>
            <person name="Zwiers L.-H."/>
            <person name="Turgeon B."/>
            <person name="Goodwin S."/>
            <person name="Spatafora J."/>
            <person name="Crous P."/>
            <person name="Grigoriev I."/>
        </authorList>
    </citation>
    <scope>NUCLEOTIDE SEQUENCE</scope>
    <source>
        <strain evidence="2">ATCC 74209</strain>
    </source>
</reference>
<evidence type="ECO:0000259" key="1">
    <source>
        <dbReference type="Pfam" id="PF06985"/>
    </source>
</evidence>
<dbReference type="Proteomes" id="UP000799536">
    <property type="component" value="Unassembled WGS sequence"/>
</dbReference>